<comment type="similarity">
    <text evidence="5 6">Belongs to the PurK/PurT family.</text>
</comment>
<evidence type="ECO:0000256" key="2">
    <source>
        <dbReference type="ARBA" id="ARBA00022741"/>
    </source>
</evidence>
<reference evidence="8 9" key="1">
    <citation type="journal article" date="2014" name="Front. Genet.">
        <title>Genome and metabolic network of "Candidatus Phaeomarinobacter ectocarpi" Ec32, a new candidate genus of Alphaproteobacteria frequently associated with brown algae.</title>
        <authorList>
            <person name="Dittami S.M."/>
            <person name="Barbeyron T."/>
            <person name="Boyen C."/>
            <person name="Cambefort J."/>
            <person name="Collet G."/>
            <person name="Delage L."/>
            <person name="Gobet A."/>
            <person name="Groisillier A."/>
            <person name="Leblanc C."/>
            <person name="Michel G."/>
            <person name="Scornet D."/>
            <person name="Siegel A."/>
            <person name="Tapia J.E."/>
            <person name="Tonon T."/>
        </authorList>
    </citation>
    <scope>NUCLEOTIDE SEQUENCE [LARGE SCALE GENOMIC DNA]</scope>
    <source>
        <strain evidence="8 9">Ec32</strain>
    </source>
</reference>
<dbReference type="HAMAP" id="MF_01928">
    <property type="entry name" value="PurK"/>
    <property type="match status" value="1"/>
</dbReference>
<dbReference type="Pfam" id="PF17769">
    <property type="entry name" value="PurK_C"/>
    <property type="match status" value="1"/>
</dbReference>
<dbReference type="Proteomes" id="UP000032160">
    <property type="component" value="Chromosome I"/>
</dbReference>
<feature type="binding site" evidence="5">
    <location>
        <begin position="185"/>
        <end position="188"/>
    </location>
    <ligand>
        <name>ATP</name>
        <dbReference type="ChEBI" id="CHEBI:30616"/>
    </ligand>
</feature>
<dbReference type="Gene3D" id="3.30.1490.20">
    <property type="entry name" value="ATP-grasp fold, A domain"/>
    <property type="match status" value="1"/>
</dbReference>
<proteinExistence type="inferred from homology"/>
<dbReference type="UniPathway" id="UPA00074">
    <property type="reaction ID" value="UER00942"/>
</dbReference>
<dbReference type="FunFam" id="3.40.50.20:FF:000016">
    <property type="entry name" value="N5-carboxyaminoimidazole ribonucleotide synthase"/>
    <property type="match status" value="1"/>
</dbReference>
<dbReference type="Pfam" id="PF02222">
    <property type="entry name" value="ATP-grasp"/>
    <property type="match status" value="1"/>
</dbReference>
<evidence type="ECO:0000256" key="1">
    <source>
        <dbReference type="ARBA" id="ARBA00022598"/>
    </source>
</evidence>
<comment type="function">
    <text evidence="6">Catalyzes the ATP-dependent conversion of 5-aminoimidazole ribonucleotide (AIR) and HCO(3)- to N5-carboxyaminoimidazole ribonucleotide (N5-CAIR).</text>
</comment>
<dbReference type="SUPFAM" id="SSF56059">
    <property type="entry name" value="Glutathione synthetase ATP-binding domain-like"/>
    <property type="match status" value="1"/>
</dbReference>
<keyword evidence="8" id="KW-0456">Lyase</keyword>
<name>X5ME03_9HYPH</name>
<dbReference type="EMBL" id="HG966617">
    <property type="protein sequence ID" value="CDO58944.1"/>
    <property type="molecule type" value="Genomic_DNA"/>
</dbReference>
<feature type="binding site" evidence="5">
    <location>
        <begin position="271"/>
        <end position="272"/>
    </location>
    <ligand>
        <name>ATP</name>
        <dbReference type="ChEBI" id="CHEBI:30616"/>
    </ligand>
</feature>
<dbReference type="FunFam" id="3.30.470.20:FF:000029">
    <property type="entry name" value="N5-carboxyaminoimidazole ribonucleotide synthase"/>
    <property type="match status" value="1"/>
</dbReference>
<dbReference type="InterPro" id="IPR003135">
    <property type="entry name" value="ATP-grasp_carboxylate-amine"/>
</dbReference>
<gene>
    <name evidence="5 6" type="primary">purK</name>
    <name evidence="8" type="ORF">BN1012_Phect730</name>
</gene>
<keyword evidence="2 5" id="KW-0547">Nucleotide-binding</keyword>
<evidence type="ECO:0000259" key="7">
    <source>
        <dbReference type="PROSITE" id="PS50975"/>
    </source>
</evidence>
<dbReference type="GO" id="GO:0004638">
    <property type="term" value="F:phosphoribosylaminoimidazole carboxylase activity"/>
    <property type="evidence" value="ECO:0007669"/>
    <property type="project" value="InterPro"/>
</dbReference>
<comment type="pathway">
    <text evidence="5 6">Purine metabolism; IMP biosynthesis via de novo pathway; 5-amino-1-(5-phospho-D-ribosyl)imidazole-4-carboxylate from 5-amino-1-(5-phospho-D-ribosyl)imidazole (N5-CAIR route): step 1/2.</text>
</comment>
<dbReference type="EC" id="6.3.4.18" evidence="5 6"/>
<keyword evidence="3 5" id="KW-0658">Purine biosynthesis</keyword>
<sequence length="364" mass="38391">MPDTSGALPPGSTIGILGGGQLGRMLAMAAARLGLKTHIYCPEAGCTAAQVADATTIAAYDDEAALQAFAAAVDVVTYEFENVPTDTAALLARHVPVRPGARALAVAQDRLAEKSFMGNLGIKTAPFADVTGPADLAAALDEIGTPAILKTRRLGYDGKGQARINDKAAAFDAWDAVKHQASILEGFVNFEAEISVIVARGIDGTTAAYDPARNDHENHILSLSTVPSGYSNEIEAKARALAEKIAAELDYVGVMGVELFVVADTQDLVVNEIAPRVHNSGHWTLEGCTVSQFEQHMRAVAGWPLGSPERHSDAQMTNLIGDDVDAWLEMAAEPNTGLHLYGKGDARPGRKMGHITRITPMTTG</sequence>
<dbReference type="NCBIfam" id="NF004675">
    <property type="entry name" value="PRK06019.1-1"/>
    <property type="match status" value="1"/>
</dbReference>
<dbReference type="SUPFAM" id="SSF51246">
    <property type="entry name" value="Rudiment single hybrid motif"/>
    <property type="match status" value="1"/>
</dbReference>
<dbReference type="PROSITE" id="PS50975">
    <property type="entry name" value="ATP_GRASP"/>
    <property type="match status" value="1"/>
</dbReference>
<dbReference type="PANTHER" id="PTHR11609">
    <property type="entry name" value="PURINE BIOSYNTHESIS PROTEIN 6/7, PUR6/7"/>
    <property type="match status" value="1"/>
</dbReference>
<dbReference type="Gene3D" id="3.30.470.20">
    <property type="entry name" value="ATP-grasp fold, B domain"/>
    <property type="match status" value="1"/>
</dbReference>
<dbReference type="GO" id="GO:0005524">
    <property type="term" value="F:ATP binding"/>
    <property type="evidence" value="ECO:0007669"/>
    <property type="project" value="UniProtKB-UniRule"/>
</dbReference>
<evidence type="ECO:0000313" key="9">
    <source>
        <dbReference type="Proteomes" id="UP000032160"/>
    </source>
</evidence>
<evidence type="ECO:0000256" key="5">
    <source>
        <dbReference type="HAMAP-Rule" id="MF_01928"/>
    </source>
</evidence>
<dbReference type="OrthoDB" id="9804625at2"/>
<dbReference type="NCBIfam" id="NF004676">
    <property type="entry name" value="PRK06019.1-2"/>
    <property type="match status" value="1"/>
</dbReference>
<dbReference type="GO" id="GO:0034028">
    <property type="term" value="F:5-(carboxyamino)imidazole ribonucleotide synthase activity"/>
    <property type="evidence" value="ECO:0007669"/>
    <property type="project" value="UniProtKB-UniRule"/>
</dbReference>
<feature type="binding site" evidence="5">
    <location>
        <position position="110"/>
    </location>
    <ligand>
        <name>ATP</name>
        <dbReference type="ChEBI" id="CHEBI:30616"/>
    </ligand>
</feature>
<dbReference type="InterPro" id="IPR054350">
    <property type="entry name" value="PurT/PurK_preATP-grasp"/>
</dbReference>
<dbReference type="InterPro" id="IPR016185">
    <property type="entry name" value="PreATP-grasp_dom_sf"/>
</dbReference>
<comment type="function">
    <text evidence="5">Catalyzes the ATP-dependent conversion of 5-aminoimidazole ribonucleotide (AIR) and HCO(3)(-) to N5-carboxyaminoimidazole ribonucleotide (N5-CAIR).</text>
</comment>
<dbReference type="InterPro" id="IPR013815">
    <property type="entry name" value="ATP_grasp_subdomain_1"/>
</dbReference>
<dbReference type="InterPro" id="IPR005875">
    <property type="entry name" value="PurK"/>
</dbReference>
<dbReference type="STRING" id="1458461.BN1012_Phect730"/>
<feature type="binding site" evidence="5">
    <location>
        <position position="150"/>
    </location>
    <ligand>
        <name>ATP</name>
        <dbReference type="ChEBI" id="CHEBI:30616"/>
    </ligand>
</feature>
<dbReference type="GO" id="GO:0046872">
    <property type="term" value="F:metal ion binding"/>
    <property type="evidence" value="ECO:0007669"/>
    <property type="project" value="InterPro"/>
</dbReference>
<feature type="binding site" evidence="5">
    <location>
        <position position="216"/>
    </location>
    <ligand>
        <name>ATP</name>
        <dbReference type="ChEBI" id="CHEBI:30616"/>
    </ligand>
</feature>
<dbReference type="AlphaFoldDB" id="X5ME03"/>
<evidence type="ECO:0000256" key="4">
    <source>
        <dbReference type="ARBA" id="ARBA00022840"/>
    </source>
</evidence>
<dbReference type="HOGENOM" id="CLU_011534_0_1_5"/>
<keyword evidence="9" id="KW-1185">Reference proteome</keyword>
<dbReference type="NCBIfam" id="TIGR01161">
    <property type="entry name" value="purK"/>
    <property type="match status" value="1"/>
</dbReference>
<accession>X5ME03</accession>
<dbReference type="FunFam" id="3.30.1490.20:FF:000015">
    <property type="entry name" value="N5-carboxyaminoimidazole ribonucleotide synthase"/>
    <property type="match status" value="1"/>
</dbReference>
<protein>
    <recommendedName>
        <fullName evidence="5 6">N5-carboxyaminoimidazole ribonucleotide synthase</fullName>
        <shortName evidence="5 6">N5-CAIR synthase</shortName>
        <ecNumber evidence="5 6">6.3.4.18</ecNumber>
    </recommendedName>
    <alternativeName>
        <fullName evidence="5 6">5-(carboxyamino)imidazole ribonucleotide synthetase</fullName>
    </alternativeName>
</protein>
<comment type="catalytic activity">
    <reaction evidence="5 6">
        <text>5-amino-1-(5-phospho-beta-D-ribosyl)imidazole + hydrogencarbonate + ATP = 5-carboxyamino-1-(5-phospho-D-ribosyl)imidazole + ADP + phosphate + 2 H(+)</text>
        <dbReference type="Rhea" id="RHEA:19317"/>
        <dbReference type="ChEBI" id="CHEBI:15378"/>
        <dbReference type="ChEBI" id="CHEBI:17544"/>
        <dbReference type="ChEBI" id="CHEBI:30616"/>
        <dbReference type="ChEBI" id="CHEBI:43474"/>
        <dbReference type="ChEBI" id="CHEBI:58730"/>
        <dbReference type="ChEBI" id="CHEBI:137981"/>
        <dbReference type="ChEBI" id="CHEBI:456216"/>
        <dbReference type="EC" id="6.3.4.18"/>
    </reaction>
</comment>
<feature type="binding site" evidence="5">
    <location>
        <begin position="155"/>
        <end position="161"/>
    </location>
    <ligand>
        <name>ATP</name>
        <dbReference type="ChEBI" id="CHEBI:30616"/>
    </ligand>
</feature>
<dbReference type="PANTHER" id="PTHR11609:SF5">
    <property type="entry name" value="PHOSPHORIBOSYLAMINOIMIDAZOLE CARBOXYLASE"/>
    <property type="match status" value="1"/>
</dbReference>
<dbReference type="RefSeq" id="WP_043949756.1">
    <property type="nucleotide sequence ID" value="NZ_HG966617.1"/>
</dbReference>
<dbReference type="InterPro" id="IPR011054">
    <property type="entry name" value="Rudment_hybrid_motif"/>
</dbReference>
<dbReference type="Pfam" id="PF22660">
    <property type="entry name" value="RS_preATP-grasp-like"/>
    <property type="match status" value="1"/>
</dbReference>
<dbReference type="PATRIC" id="fig|1458461.3.peg.730"/>
<dbReference type="InterPro" id="IPR011761">
    <property type="entry name" value="ATP-grasp"/>
</dbReference>
<keyword evidence="1 5" id="KW-0436">Ligase</keyword>
<evidence type="ECO:0000256" key="6">
    <source>
        <dbReference type="RuleBase" id="RU361200"/>
    </source>
</evidence>
<comment type="subunit">
    <text evidence="5 6">Homodimer.</text>
</comment>
<evidence type="ECO:0000256" key="3">
    <source>
        <dbReference type="ARBA" id="ARBA00022755"/>
    </source>
</evidence>
<dbReference type="Gene3D" id="3.40.50.20">
    <property type="match status" value="1"/>
</dbReference>
<dbReference type="InterPro" id="IPR040686">
    <property type="entry name" value="PurK_C"/>
</dbReference>
<dbReference type="NCBIfam" id="NF004679">
    <property type="entry name" value="PRK06019.1-5"/>
    <property type="match status" value="1"/>
</dbReference>
<dbReference type="SUPFAM" id="SSF52440">
    <property type="entry name" value="PreATP-grasp domain"/>
    <property type="match status" value="1"/>
</dbReference>
<dbReference type="KEGG" id="pect:BN1012_Phect730"/>
<feature type="binding site" evidence="5">
    <location>
        <position position="193"/>
    </location>
    <ligand>
        <name>ATP</name>
        <dbReference type="ChEBI" id="CHEBI:30616"/>
    </ligand>
</feature>
<dbReference type="GO" id="GO:0005829">
    <property type="term" value="C:cytosol"/>
    <property type="evidence" value="ECO:0007669"/>
    <property type="project" value="TreeGrafter"/>
</dbReference>
<evidence type="ECO:0000313" key="8">
    <source>
        <dbReference type="EMBL" id="CDO58944.1"/>
    </source>
</evidence>
<feature type="domain" description="ATP-grasp" evidence="7">
    <location>
        <begin position="114"/>
        <end position="301"/>
    </location>
</feature>
<keyword evidence="4 5" id="KW-0067">ATP-binding</keyword>
<dbReference type="GO" id="GO:0006189">
    <property type="term" value="P:'de novo' IMP biosynthetic process"/>
    <property type="evidence" value="ECO:0007669"/>
    <property type="project" value="UniProtKB-UniRule"/>
</dbReference>
<organism evidence="8 9">
    <name type="scientific">Candidatus Phaeomarinibacter ectocarpi</name>
    <dbReference type="NCBI Taxonomy" id="1458461"/>
    <lineage>
        <taxon>Bacteria</taxon>
        <taxon>Pseudomonadati</taxon>
        <taxon>Pseudomonadota</taxon>
        <taxon>Alphaproteobacteria</taxon>
        <taxon>Hyphomicrobiales</taxon>
        <taxon>Parvibaculaceae</taxon>
        <taxon>Candidatus Phaeomarinibacter</taxon>
    </lineage>
</organism>